<name>A0A8T0H8M0_CERPU</name>
<feature type="chain" id="PRO_5035803746" description="Secreted protein" evidence="1">
    <location>
        <begin position="19"/>
        <end position="65"/>
    </location>
</feature>
<organism evidence="2 3">
    <name type="scientific">Ceratodon purpureus</name>
    <name type="common">Fire moss</name>
    <name type="synonym">Dicranum purpureum</name>
    <dbReference type="NCBI Taxonomy" id="3225"/>
    <lineage>
        <taxon>Eukaryota</taxon>
        <taxon>Viridiplantae</taxon>
        <taxon>Streptophyta</taxon>
        <taxon>Embryophyta</taxon>
        <taxon>Bryophyta</taxon>
        <taxon>Bryophytina</taxon>
        <taxon>Bryopsida</taxon>
        <taxon>Dicranidae</taxon>
        <taxon>Pseudoditrichales</taxon>
        <taxon>Ditrichaceae</taxon>
        <taxon>Ceratodon</taxon>
    </lineage>
</organism>
<keyword evidence="1" id="KW-0732">Signal</keyword>
<evidence type="ECO:0000256" key="1">
    <source>
        <dbReference type="SAM" id="SignalP"/>
    </source>
</evidence>
<comment type="caution">
    <text evidence="2">The sequence shown here is derived from an EMBL/GenBank/DDBJ whole genome shotgun (WGS) entry which is preliminary data.</text>
</comment>
<accession>A0A8T0H8M0</accession>
<dbReference type="AlphaFoldDB" id="A0A8T0H8M0"/>
<gene>
    <name evidence="2" type="ORF">KC19_7G158400</name>
</gene>
<dbReference type="Proteomes" id="UP000822688">
    <property type="component" value="Chromosome 7"/>
</dbReference>
<evidence type="ECO:0000313" key="3">
    <source>
        <dbReference type="Proteomes" id="UP000822688"/>
    </source>
</evidence>
<reference evidence="2" key="1">
    <citation type="submission" date="2020-06" db="EMBL/GenBank/DDBJ databases">
        <title>WGS assembly of Ceratodon purpureus strain R40.</title>
        <authorList>
            <person name="Carey S.B."/>
            <person name="Jenkins J."/>
            <person name="Shu S."/>
            <person name="Lovell J.T."/>
            <person name="Sreedasyam A."/>
            <person name="Maumus F."/>
            <person name="Tiley G.P."/>
            <person name="Fernandez-Pozo N."/>
            <person name="Barry K."/>
            <person name="Chen C."/>
            <person name="Wang M."/>
            <person name="Lipzen A."/>
            <person name="Daum C."/>
            <person name="Saski C.A."/>
            <person name="Payton A.C."/>
            <person name="Mcbreen J.C."/>
            <person name="Conrad R.E."/>
            <person name="Kollar L.M."/>
            <person name="Olsson S."/>
            <person name="Huttunen S."/>
            <person name="Landis J.B."/>
            <person name="Wickett N.J."/>
            <person name="Johnson M.G."/>
            <person name="Rensing S.A."/>
            <person name="Grimwood J."/>
            <person name="Schmutz J."/>
            <person name="Mcdaniel S.F."/>
        </authorList>
    </citation>
    <scope>NUCLEOTIDE SEQUENCE</scope>
    <source>
        <strain evidence="2">R40</strain>
    </source>
</reference>
<proteinExistence type="predicted"/>
<feature type="signal peptide" evidence="1">
    <location>
        <begin position="1"/>
        <end position="18"/>
    </location>
</feature>
<dbReference type="EMBL" id="CM026428">
    <property type="protein sequence ID" value="KAG0567763.1"/>
    <property type="molecule type" value="Genomic_DNA"/>
</dbReference>
<protein>
    <recommendedName>
        <fullName evidence="4">Secreted protein</fullName>
    </recommendedName>
</protein>
<evidence type="ECO:0000313" key="2">
    <source>
        <dbReference type="EMBL" id="KAG0567763.1"/>
    </source>
</evidence>
<keyword evidence="3" id="KW-1185">Reference proteome</keyword>
<sequence length="65" mass="7303">MLLLFSISSVMTEMCCDGSAPCVLRLFIRPLSPLCACLWRDRCTLDVCAVSHFLEKGQEFSFTLP</sequence>
<evidence type="ECO:0008006" key="4">
    <source>
        <dbReference type="Google" id="ProtNLM"/>
    </source>
</evidence>